<feature type="region of interest" description="Disordered" evidence="5">
    <location>
        <begin position="187"/>
        <end position="256"/>
    </location>
</feature>
<evidence type="ECO:0000256" key="5">
    <source>
        <dbReference type="SAM" id="MobiDB-lite"/>
    </source>
</evidence>
<dbReference type="InterPro" id="IPR003016">
    <property type="entry name" value="2-oxoA_DH_lipoyl-BS"/>
</dbReference>
<dbReference type="Gene3D" id="4.10.320.10">
    <property type="entry name" value="E3-binding domain"/>
    <property type="match status" value="1"/>
</dbReference>
<evidence type="ECO:0000313" key="9">
    <source>
        <dbReference type="Proteomes" id="UP000292274"/>
    </source>
</evidence>
<protein>
    <recommendedName>
        <fullName evidence="4">Dihydrolipoamide acetyltransferase component of pyruvate dehydrogenase complex</fullName>
        <ecNumber evidence="4">2.3.1.-</ecNumber>
    </recommendedName>
</protein>
<dbReference type="Pfam" id="PF00364">
    <property type="entry name" value="Biotin_lipoyl"/>
    <property type="match status" value="1"/>
</dbReference>
<dbReference type="PROSITE" id="PS00189">
    <property type="entry name" value="LIPOYL"/>
    <property type="match status" value="1"/>
</dbReference>
<dbReference type="Gene3D" id="2.40.50.100">
    <property type="match status" value="1"/>
</dbReference>
<feature type="compositionally biased region" description="Polar residues" evidence="5">
    <location>
        <begin position="238"/>
        <end position="249"/>
    </location>
</feature>
<reference evidence="8 9" key="1">
    <citation type="submission" date="2019-02" db="EMBL/GenBank/DDBJ databases">
        <title>Jishengella sp. nov., isolated from a root of Zingiber montanum.</title>
        <authorList>
            <person name="Kuncharoen N."/>
            <person name="Kudo T."/>
            <person name="Masahiro Y."/>
            <person name="Ohkuma M."/>
            <person name="Tanasupawat S."/>
        </authorList>
    </citation>
    <scope>NUCLEOTIDE SEQUENCE [LARGE SCALE GENOMIC DNA]</scope>
    <source>
        <strain evidence="8 9">PLAI 1-1</strain>
    </source>
</reference>
<dbReference type="EC" id="2.3.1.-" evidence="4"/>
<dbReference type="GO" id="GO:0045254">
    <property type="term" value="C:pyruvate dehydrogenase complex"/>
    <property type="evidence" value="ECO:0007669"/>
    <property type="project" value="InterPro"/>
</dbReference>
<dbReference type="InterPro" id="IPR045257">
    <property type="entry name" value="E2/Pdx1"/>
</dbReference>
<sequence>MAHILRVPETAGAEAALLTWFVAENASFAAGDTLVSLETDKAVLDIDAEADGVLVKILVEEGRHVETAGALAVLGAPGETVDVTTILNGPDAATASPPTAAAPATPAPVTDLTAATGVPAATDAAAVPAAVAPATDAAAPVGPGESRARLFASPIARRLAREAGLDLARIAGTGSNGRITRRDVEAARAARSTTPPPPVVGGPSAAGATLAVASPPNPVPTPRETAAATPDGAGVASSVPTPTSRSAVSAPSGVGYTEIPHSRIRRTIASRLVASKQQTPHFYLRGSARVDDLLALREQINQGRTDRVSVTDLLLKAVALAHVAVPAMNVTWTDEAVRQYRSVDVSVAVATDHGLVAPVLRGVDSMSLAQVSAGVRDLAARARAGRIQPDDLVGGTVSLSNLGGYGTEEFAAIINPPQAAILAVGAARAEPVVQEGRIEVGTVLRVTLSVDHRPVDGAVAAEWMRTFLALLEAPLRILTG</sequence>
<proteinExistence type="inferred from homology"/>
<dbReference type="Proteomes" id="UP000292274">
    <property type="component" value="Unassembled WGS sequence"/>
</dbReference>
<comment type="similarity">
    <text evidence="2 4">Belongs to the 2-oxoacid dehydrogenase family.</text>
</comment>
<dbReference type="Pfam" id="PF02817">
    <property type="entry name" value="E3_binding"/>
    <property type="match status" value="1"/>
</dbReference>
<dbReference type="Pfam" id="PF00198">
    <property type="entry name" value="2-oxoacid_dh"/>
    <property type="match status" value="1"/>
</dbReference>
<dbReference type="RefSeq" id="WP_131302739.1">
    <property type="nucleotide sequence ID" value="NZ_SJJR01000004.1"/>
</dbReference>
<evidence type="ECO:0000256" key="2">
    <source>
        <dbReference type="ARBA" id="ARBA00007317"/>
    </source>
</evidence>
<dbReference type="SUPFAM" id="SSF47005">
    <property type="entry name" value="Peripheral subunit-binding domain of 2-oxo acid dehydrogenase complex"/>
    <property type="match status" value="1"/>
</dbReference>
<dbReference type="SUPFAM" id="SSF52777">
    <property type="entry name" value="CoA-dependent acyltransferases"/>
    <property type="match status" value="1"/>
</dbReference>
<dbReference type="GO" id="GO:0006086">
    <property type="term" value="P:pyruvate decarboxylation to acetyl-CoA"/>
    <property type="evidence" value="ECO:0007669"/>
    <property type="project" value="InterPro"/>
</dbReference>
<dbReference type="InterPro" id="IPR036625">
    <property type="entry name" value="E3-bd_dom_sf"/>
</dbReference>
<feature type="domain" description="Lipoyl-binding" evidence="6">
    <location>
        <begin position="2"/>
        <end position="75"/>
    </location>
</feature>
<dbReference type="PANTHER" id="PTHR23151">
    <property type="entry name" value="DIHYDROLIPOAMIDE ACETYL/SUCCINYL-TRANSFERASE-RELATED"/>
    <property type="match status" value="1"/>
</dbReference>
<dbReference type="Gene3D" id="3.30.559.10">
    <property type="entry name" value="Chloramphenicol acetyltransferase-like domain"/>
    <property type="match status" value="1"/>
</dbReference>
<evidence type="ECO:0000313" key="8">
    <source>
        <dbReference type="EMBL" id="TCB98321.1"/>
    </source>
</evidence>
<dbReference type="InterPro" id="IPR023213">
    <property type="entry name" value="CAT-like_dom_sf"/>
</dbReference>
<dbReference type="EMBL" id="SJJR01000004">
    <property type="protein sequence ID" value="TCB98321.1"/>
    <property type="molecule type" value="Genomic_DNA"/>
</dbReference>
<dbReference type="InterPro" id="IPR004167">
    <property type="entry name" value="PSBD"/>
</dbReference>
<evidence type="ECO:0000256" key="3">
    <source>
        <dbReference type="ARBA" id="ARBA00022823"/>
    </source>
</evidence>
<keyword evidence="9" id="KW-1185">Reference proteome</keyword>
<dbReference type="GO" id="GO:0016746">
    <property type="term" value="F:acyltransferase activity"/>
    <property type="evidence" value="ECO:0007669"/>
    <property type="project" value="UniProtKB-KW"/>
</dbReference>
<evidence type="ECO:0000259" key="7">
    <source>
        <dbReference type="PROSITE" id="PS51826"/>
    </source>
</evidence>
<organism evidence="8 9">
    <name type="scientific">Micromonospora zingiberis</name>
    <dbReference type="NCBI Taxonomy" id="2053011"/>
    <lineage>
        <taxon>Bacteria</taxon>
        <taxon>Bacillati</taxon>
        <taxon>Actinomycetota</taxon>
        <taxon>Actinomycetes</taxon>
        <taxon>Micromonosporales</taxon>
        <taxon>Micromonosporaceae</taxon>
        <taxon>Micromonospora</taxon>
    </lineage>
</organism>
<dbReference type="InterPro" id="IPR000089">
    <property type="entry name" value="Biotin_lipoyl"/>
</dbReference>
<feature type="domain" description="Peripheral subunit-binding (PSBD)" evidence="7">
    <location>
        <begin position="151"/>
        <end position="188"/>
    </location>
</feature>
<comment type="cofactor">
    <cofactor evidence="1 4">
        <name>(R)-lipoate</name>
        <dbReference type="ChEBI" id="CHEBI:83088"/>
    </cofactor>
</comment>
<keyword evidence="4" id="KW-0808">Transferase</keyword>
<dbReference type="InterPro" id="IPR001078">
    <property type="entry name" value="2-oxoacid_DH_actylTfrase"/>
</dbReference>
<dbReference type="PROSITE" id="PS50968">
    <property type="entry name" value="BIOTINYL_LIPOYL"/>
    <property type="match status" value="1"/>
</dbReference>
<accession>A0A4R0GRP4</accession>
<dbReference type="OrthoDB" id="9805770at2"/>
<dbReference type="AlphaFoldDB" id="A0A4R0GRP4"/>
<keyword evidence="4" id="KW-0012">Acyltransferase</keyword>
<name>A0A4R0GRP4_9ACTN</name>
<dbReference type="PROSITE" id="PS51826">
    <property type="entry name" value="PSBD"/>
    <property type="match status" value="1"/>
</dbReference>
<evidence type="ECO:0000256" key="4">
    <source>
        <dbReference type="RuleBase" id="RU003423"/>
    </source>
</evidence>
<keyword evidence="3 4" id="KW-0450">Lipoyl</keyword>
<dbReference type="SUPFAM" id="SSF51230">
    <property type="entry name" value="Single hybrid motif"/>
    <property type="match status" value="1"/>
</dbReference>
<gene>
    <name evidence="8" type="ORF">E0H26_07960</name>
</gene>
<evidence type="ECO:0000256" key="1">
    <source>
        <dbReference type="ARBA" id="ARBA00001938"/>
    </source>
</evidence>
<dbReference type="CDD" id="cd06849">
    <property type="entry name" value="lipoyl_domain"/>
    <property type="match status" value="1"/>
</dbReference>
<comment type="caution">
    <text evidence="8">The sequence shown here is derived from an EMBL/GenBank/DDBJ whole genome shotgun (WGS) entry which is preliminary data.</text>
</comment>
<dbReference type="InterPro" id="IPR011053">
    <property type="entry name" value="Single_hybrid_motif"/>
</dbReference>
<evidence type="ECO:0000259" key="6">
    <source>
        <dbReference type="PROSITE" id="PS50968"/>
    </source>
</evidence>
<dbReference type="PANTHER" id="PTHR23151:SF90">
    <property type="entry name" value="DIHYDROLIPOYLLYSINE-RESIDUE ACETYLTRANSFERASE COMPONENT OF PYRUVATE DEHYDROGENASE COMPLEX, MITOCHONDRIAL-RELATED"/>
    <property type="match status" value="1"/>
</dbReference>